<dbReference type="CDD" id="cd04280">
    <property type="entry name" value="ZnMc_astacin_like"/>
    <property type="match status" value="1"/>
</dbReference>
<proteinExistence type="predicted"/>
<name>A0A8B6H4I0_MYTGA</name>
<dbReference type="AlphaFoldDB" id="A0A8B6H4I0"/>
<dbReference type="PROSITE" id="PS50026">
    <property type="entry name" value="EGF_3"/>
    <property type="match status" value="1"/>
</dbReference>
<evidence type="ECO:0000256" key="6">
    <source>
        <dbReference type="ARBA" id="ARBA00023157"/>
    </source>
</evidence>
<feature type="disulfide bond" evidence="7">
    <location>
        <begin position="586"/>
        <end position="595"/>
    </location>
</feature>
<keyword evidence="9" id="KW-0732">Signal</keyword>
<keyword evidence="7" id="KW-0245">EGF-like domain</keyword>
<evidence type="ECO:0000256" key="9">
    <source>
        <dbReference type="RuleBase" id="RU361183"/>
    </source>
</evidence>
<feature type="domain" description="EGF-like" evidence="13">
    <location>
        <begin position="559"/>
        <end position="596"/>
    </location>
</feature>
<dbReference type="Pfam" id="PF01400">
    <property type="entry name" value="Astacin"/>
    <property type="match status" value="1"/>
</dbReference>
<evidence type="ECO:0000313" key="16">
    <source>
        <dbReference type="EMBL" id="VDI74241.1"/>
    </source>
</evidence>
<evidence type="ECO:0000256" key="7">
    <source>
        <dbReference type="PROSITE-ProRule" id="PRU00076"/>
    </source>
</evidence>
<evidence type="ECO:0000259" key="14">
    <source>
        <dbReference type="PROSITE" id="PS50060"/>
    </source>
</evidence>
<feature type="domain" description="CUB" evidence="12">
    <location>
        <begin position="436"/>
        <end position="559"/>
    </location>
</feature>
<evidence type="ECO:0000313" key="17">
    <source>
        <dbReference type="Proteomes" id="UP000596742"/>
    </source>
</evidence>
<dbReference type="Gene3D" id="2.10.25.10">
    <property type="entry name" value="Laminin"/>
    <property type="match status" value="1"/>
</dbReference>
<dbReference type="PROSITE" id="PS50060">
    <property type="entry name" value="MAM_2"/>
    <property type="match status" value="2"/>
</dbReference>
<dbReference type="SUPFAM" id="SSF49854">
    <property type="entry name" value="Spermadhesin, CUB domain"/>
    <property type="match status" value="1"/>
</dbReference>
<feature type="active site" evidence="8">
    <location>
        <position position="294"/>
    </location>
</feature>
<keyword evidence="2 8" id="KW-0479">Metal-binding</keyword>
<evidence type="ECO:0000256" key="11">
    <source>
        <dbReference type="SAM" id="MobiDB-lite"/>
    </source>
</evidence>
<evidence type="ECO:0000256" key="1">
    <source>
        <dbReference type="ARBA" id="ARBA00022670"/>
    </source>
</evidence>
<keyword evidence="10" id="KW-0175">Coiled coil</keyword>
<dbReference type="GO" id="GO:0008270">
    <property type="term" value="F:zinc ion binding"/>
    <property type="evidence" value="ECO:0007669"/>
    <property type="project" value="UniProtKB-UniRule"/>
</dbReference>
<feature type="signal peptide" evidence="9">
    <location>
        <begin position="1"/>
        <end position="19"/>
    </location>
</feature>
<dbReference type="PROSITE" id="PS00022">
    <property type="entry name" value="EGF_1"/>
    <property type="match status" value="1"/>
</dbReference>
<feature type="coiled-coil region" evidence="10">
    <location>
        <begin position="21"/>
        <end position="48"/>
    </location>
</feature>
<evidence type="ECO:0000256" key="10">
    <source>
        <dbReference type="SAM" id="Coils"/>
    </source>
</evidence>
<dbReference type="InterPro" id="IPR024079">
    <property type="entry name" value="MetalloPept_cat_dom_sf"/>
</dbReference>
<keyword evidence="3 8" id="KW-0378">Hydrolase</keyword>
<feature type="binding site" evidence="8">
    <location>
        <position position="303"/>
    </location>
    <ligand>
        <name>Zn(2+)</name>
        <dbReference type="ChEBI" id="CHEBI:29105"/>
        <note>catalytic</note>
    </ligand>
</feature>
<feature type="chain" id="PRO_5033102928" description="Metalloendopeptidase" evidence="9">
    <location>
        <begin position="20"/>
        <end position="1059"/>
    </location>
</feature>
<dbReference type="InterPro" id="IPR051560">
    <property type="entry name" value="MAM_domain-containing"/>
</dbReference>
<dbReference type="Gene3D" id="3.40.390.10">
    <property type="entry name" value="Collagenase (Catalytic Domain)"/>
    <property type="match status" value="1"/>
</dbReference>
<evidence type="ECO:0000259" key="15">
    <source>
        <dbReference type="PROSITE" id="PS51864"/>
    </source>
</evidence>
<feature type="compositionally biased region" description="Basic residues" evidence="11">
    <location>
        <begin position="176"/>
        <end position="185"/>
    </location>
</feature>
<dbReference type="GO" id="GO:0016020">
    <property type="term" value="C:membrane"/>
    <property type="evidence" value="ECO:0007669"/>
    <property type="project" value="InterPro"/>
</dbReference>
<dbReference type="PRINTS" id="PR00480">
    <property type="entry name" value="ASTACIN"/>
</dbReference>
<feature type="domain" description="MAM" evidence="14">
    <location>
        <begin position="604"/>
        <end position="766"/>
    </location>
</feature>
<feature type="compositionally biased region" description="Low complexity" evidence="11">
    <location>
        <begin position="770"/>
        <end position="893"/>
    </location>
</feature>
<dbReference type="OrthoDB" id="6131090at2759"/>
<feature type="region of interest" description="Disordered" evidence="11">
    <location>
        <begin position="172"/>
        <end position="193"/>
    </location>
</feature>
<organism evidence="16 17">
    <name type="scientific">Mytilus galloprovincialis</name>
    <name type="common">Mediterranean mussel</name>
    <dbReference type="NCBI Taxonomy" id="29158"/>
    <lineage>
        <taxon>Eukaryota</taxon>
        <taxon>Metazoa</taxon>
        <taxon>Spiralia</taxon>
        <taxon>Lophotrochozoa</taxon>
        <taxon>Mollusca</taxon>
        <taxon>Bivalvia</taxon>
        <taxon>Autobranchia</taxon>
        <taxon>Pteriomorphia</taxon>
        <taxon>Mytilida</taxon>
        <taxon>Mytiloidea</taxon>
        <taxon>Mytilidae</taxon>
        <taxon>Mytilinae</taxon>
        <taxon>Mytilus</taxon>
    </lineage>
</organism>
<dbReference type="Pfam" id="PF00629">
    <property type="entry name" value="MAM"/>
    <property type="match status" value="2"/>
</dbReference>
<keyword evidence="4 8" id="KW-0862">Zinc</keyword>
<dbReference type="InterPro" id="IPR000859">
    <property type="entry name" value="CUB_dom"/>
</dbReference>
<dbReference type="GO" id="GO:0004222">
    <property type="term" value="F:metalloendopeptidase activity"/>
    <property type="evidence" value="ECO:0007669"/>
    <property type="project" value="UniProtKB-UniRule"/>
</dbReference>
<dbReference type="InterPro" id="IPR001506">
    <property type="entry name" value="Peptidase_M12A"/>
</dbReference>
<dbReference type="EMBL" id="UYJE01009532">
    <property type="protein sequence ID" value="VDI74241.1"/>
    <property type="molecule type" value="Genomic_DNA"/>
</dbReference>
<keyword evidence="6 7" id="KW-1015">Disulfide bond</keyword>
<keyword evidence="17" id="KW-1185">Reference proteome</keyword>
<feature type="binding site" evidence="8">
    <location>
        <position position="293"/>
    </location>
    <ligand>
        <name>Zn(2+)</name>
        <dbReference type="ChEBI" id="CHEBI:29105"/>
        <note>catalytic</note>
    </ligand>
</feature>
<dbReference type="GO" id="GO:0006508">
    <property type="term" value="P:proteolysis"/>
    <property type="evidence" value="ECO:0007669"/>
    <property type="project" value="UniProtKB-KW"/>
</dbReference>
<dbReference type="SMART" id="SM00042">
    <property type="entry name" value="CUB"/>
    <property type="match status" value="1"/>
</dbReference>
<dbReference type="SUPFAM" id="SSF55486">
    <property type="entry name" value="Metalloproteases ('zincins'), catalytic domain"/>
    <property type="match status" value="1"/>
</dbReference>
<feature type="domain" description="Peptidase M12A" evidence="15">
    <location>
        <begin position="201"/>
        <end position="393"/>
    </location>
</feature>
<gene>
    <name evidence="16" type="ORF">MGAL_10B005593</name>
</gene>
<feature type="disulfide bond" evidence="7">
    <location>
        <begin position="563"/>
        <end position="573"/>
    </location>
</feature>
<feature type="region of interest" description="Disordered" evidence="11">
    <location>
        <begin position="767"/>
        <end position="893"/>
    </location>
</feature>
<dbReference type="EC" id="3.4.24.-" evidence="9"/>
<evidence type="ECO:0000256" key="8">
    <source>
        <dbReference type="PROSITE-ProRule" id="PRU01211"/>
    </source>
</evidence>
<dbReference type="InterPro" id="IPR034035">
    <property type="entry name" value="Astacin-like_dom"/>
</dbReference>
<dbReference type="SMART" id="SM00235">
    <property type="entry name" value="ZnMc"/>
    <property type="match status" value="1"/>
</dbReference>
<dbReference type="PROSITE" id="PS51864">
    <property type="entry name" value="ASTACIN"/>
    <property type="match status" value="1"/>
</dbReference>
<dbReference type="PANTHER" id="PTHR23282">
    <property type="entry name" value="APICAL ENDOSOMAL GLYCOPROTEIN PRECURSOR"/>
    <property type="match status" value="1"/>
</dbReference>
<comment type="caution">
    <text evidence="16">The sequence shown here is derived from an EMBL/GenBank/DDBJ whole genome shotgun (WGS) entry which is preliminary data.</text>
</comment>
<dbReference type="SUPFAM" id="SSF49899">
    <property type="entry name" value="Concanavalin A-like lectins/glucanases"/>
    <property type="match status" value="2"/>
</dbReference>
<evidence type="ECO:0000256" key="4">
    <source>
        <dbReference type="ARBA" id="ARBA00022833"/>
    </source>
</evidence>
<dbReference type="InterPro" id="IPR013320">
    <property type="entry name" value="ConA-like_dom_sf"/>
</dbReference>
<dbReference type="SMART" id="SM00181">
    <property type="entry name" value="EGF"/>
    <property type="match status" value="2"/>
</dbReference>
<dbReference type="InterPro" id="IPR006026">
    <property type="entry name" value="Peptidase_Metallo"/>
</dbReference>
<accession>A0A8B6H4I0</accession>
<dbReference type="PROSITE" id="PS01186">
    <property type="entry name" value="EGF_2"/>
    <property type="match status" value="1"/>
</dbReference>
<reference evidence="16" key="1">
    <citation type="submission" date="2018-11" db="EMBL/GenBank/DDBJ databases">
        <authorList>
            <person name="Alioto T."/>
            <person name="Alioto T."/>
        </authorList>
    </citation>
    <scope>NUCLEOTIDE SEQUENCE</scope>
</reference>
<comment type="caution">
    <text evidence="7">Lacks conserved residue(s) required for the propagation of feature annotation.</text>
</comment>
<evidence type="ECO:0000256" key="3">
    <source>
        <dbReference type="ARBA" id="ARBA00022801"/>
    </source>
</evidence>
<dbReference type="InterPro" id="IPR000998">
    <property type="entry name" value="MAM_dom"/>
</dbReference>
<dbReference type="PROSITE" id="PS01180">
    <property type="entry name" value="CUB"/>
    <property type="match status" value="1"/>
</dbReference>
<comment type="cofactor">
    <cofactor evidence="8 9">
        <name>Zn(2+)</name>
        <dbReference type="ChEBI" id="CHEBI:29105"/>
    </cofactor>
    <text evidence="8 9">Binds 1 zinc ion per subunit.</text>
</comment>
<dbReference type="Proteomes" id="UP000596742">
    <property type="component" value="Unassembled WGS sequence"/>
</dbReference>
<dbReference type="Gene3D" id="2.60.120.290">
    <property type="entry name" value="Spermadhesin, CUB domain"/>
    <property type="match status" value="1"/>
</dbReference>
<dbReference type="Pfam" id="PF00431">
    <property type="entry name" value="CUB"/>
    <property type="match status" value="1"/>
</dbReference>
<dbReference type="InterPro" id="IPR000742">
    <property type="entry name" value="EGF"/>
</dbReference>
<dbReference type="CDD" id="cd06263">
    <property type="entry name" value="MAM"/>
    <property type="match status" value="2"/>
</dbReference>
<dbReference type="Gene3D" id="2.60.120.200">
    <property type="match status" value="2"/>
</dbReference>
<evidence type="ECO:0000259" key="12">
    <source>
        <dbReference type="PROSITE" id="PS01180"/>
    </source>
</evidence>
<protein>
    <recommendedName>
        <fullName evidence="9">Metalloendopeptidase</fullName>
        <ecNumber evidence="9">3.4.24.-</ecNumber>
    </recommendedName>
</protein>
<evidence type="ECO:0000256" key="2">
    <source>
        <dbReference type="ARBA" id="ARBA00022723"/>
    </source>
</evidence>
<dbReference type="InterPro" id="IPR035914">
    <property type="entry name" value="Sperma_CUB_dom_sf"/>
</dbReference>
<dbReference type="SMART" id="SM00137">
    <property type="entry name" value="MAM"/>
    <property type="match status" value="2"/>
</dbReference>
<evidence type="ECO:0000259" key="13">
    <source>
        <dbReference type="PROSITE" id="PS50026"/>
    </source>
</evidence>
<feature type="domain" description="MAM" evidence="14">
    <location>
        <begin position="901"/>
        <end position="1059"/>
    </location>
</feature>
<dbReference type="CDD" id="cd00041">
    <property type="entry name" value="CUB"/>
    <property type="match status" value="1"/>
</dbReference>
<dbReference type="SUPFAM" id="SSF57196">
    <property type="entry name" value="EGF/Laminin"/>
    <property type="match status" value="1"/>
</dbReference>
<feature type="binding site" evidence="8">
    <location>
        <position position="297"/>
    </location>
    <ligand>
        <name>Zn(2+)</name>
        <dbReference type="ChEBI" id="CHEBI:29105"/>
        <note>catalytic</note>
    </ligand>
</feature>
<keyword evidence="5 8" id="KW-0482">Metalloprotease</keyword>
<evidence type="ECO:0000256" key="5">
    <source>
        <dbReference type="ARBA" id="ARBA00023049"/>
    </source>
</evidence>
<dbReference type="PANTHER" id="PTHR23282:SF142">
    <property type="entry name" value="MAM DOMAIN-CONTAINING PROTEIN"/>
    <property type="match status" value="1"/>
</dbReference>
<keyword evidence="1 8" id="KW-0645">Protease</keyword>
<sequence>MNFSCLILIVLFTTAVSVSYENKIAEEINELEKELLAETKNRQILETDEQDIKPLNHGSGLNNKFREGGYKRHYGRPTAGKRNEINHDQTHRILQAIGREHDSRLSQLLASKKKDTEKVGRKTITKKGRKLNNKNKKGRKMGYIFDKPEDLDADSEFSYLLDAMSVDLHGHVYQPKGRHKDKKKSKGEDLERDPPVQLKRNFISTFRSWQNGRVPYEIDTVFDAADRDIIESAVQEINDQTCLNWVPHDGTSDVPYIKIISDSGCWSYIGNINDFPQELSLGNGCVNKATAVHEMMHATGAQHEQTRSDRDNYMTIIEKNIQSGREGNFQKQQTMNNHPLDAASDMMYGLYGFSINGDKTIKFNDWRLEFQADSATGLMFYDVADITTAYTCTASCGTLPSQPCLHGGFVDKTCTCKCPDVLTGEFCEQPINTDTCGGTIDLAAGETKILTSPNYPNNYNLGSKCTWLIKGVPENLIRATITDMEISNNDNACYHWIQIRYHLLGNMGPLRCGSTDIEDNEIWDTTVDEEMNTMIIIFDSDIGSDKASSRGFSMTLQSIGTGCVDYPCKHGKCDSALNTASYICTCDQGFSGTNCDVPSVYSVFSCTVEVGSPCMLVQEENDDIFDWETRSEPAPYSTWTGPKAAKEGNIYLYTKTWSKRIPNDTAIMYTDMDLPKVERCLSFWYHMYSYTASHMGTLDVYMSDDSGSTLLFTKSGNQGNIWRQAEIYIPAVDNLKLTFESITGDTTYMSDMAVDDIWLIPGTCENSLVPPSTTTASTTTTTPTTTTTTPTTTTTTPTTTTTTPTTTTTTPTTTTTTPTTTTPTTTTPTTTTTTPTTTTTTPTTTTPTTTTPTPTTTSPTTTTTTPTTTTPTTTTPTTTTTTPTTTTTTPTTTNLPPGASYYCGFEQGHGCVFQNILGDNFDWTVDHSGPTKNKKTGPTNAYAGSQYAYIEVSGKQIDDLAVLSSIDTVLPASTFCLQFYYHMYGRHVGSLTVFTQERDSGLWFNDWDLSGNQGDQWSFASVEIPYHADLVIEFEASKGGTRSKGDIALDEITLTNNPC</sequence>